<proteinExistence type="predicted"/>
<organism evidence="1 2">
    <name type="scientific">Sphingomonas canadensis</name>
    <dbReference type="NCBI Taxonomy" id="1219257"/>
    <lineage>
        <taxon>Bacteria</taxon>
        <taxon>Pseudomonadati</taxon>
        <taxon>Pseudomonadota</taxon>
        <taxon>Alphaproteobacteria</taxon>
        <taxon>Sphingomonadales</taxon>
        <taxon>Sphingomonadaceae</taxon>
        <taxon>Sphingomonas</taxon>
    </lineage>
</organism>
<dbReference type="RefSeq" id="WP_264942743.1">
    <property type="nucleotide sequence ID" value="NZ_JAPDRA010000001.1"/>
</dbReference>
<evidence type="ECO:0000313" key="1">
    <source>
        <dbReference type="EMBL" id="MFD0944984.1"/>
    </source>
</evidence>
<accession>A0ABW3H1F5</accession>
<reference evidence="2" key="1">
    <citation type="journal article" date="2019" name="Int. J. Syst. Evol. Microbiol.">
        <title>The Global Catalogue of Microorganisms (GCM) 10K type strain sequencing project: providing services to taxonomists for standard genome sequencing and annotation.</title>
        <authorList>
            <consortium name="The Broad Institute Genomics Platform"/>
            <consortium name="The Broad Institute Genome Sequencing Center for Infectious Disease"/>
            <person name="Wu L."/>
            <person name="Ma J."/>
        </authorList>
    </citation>
    <scope>NUCLEOTIDE SEQUENCE [LARGE SCALE GENOMIC DNA]</scope>
    <source>
        <strain evidence="2">CCUG 62982</strain>
    </source>
</reference>
<comment type="caution">
    <text evidence="1">The sequence shown here is derived from an EMBL/GenBank/DDBJ whole genome shotgun (WGS) entry which is preliminary data.</text>
</comment>
<dbReference type="EMBL" id="JBHTJG010000001">
    <property type="protein sequence ID" value="MFD0944984.1"/>
    <property type="molecule type" value="Genomic_DNA"/>
</dbReference>
<name>A0ABW3H1F5_9SPHN</name>
<keyword evidence="2" id="KW-1185">Reference proteome</keyword>
<protein>
    <submittedName>
        <fullName evidence="1">Uncharacterized protein</fullName>
    </submittedName>
</protein>
<gene>
    <name evidence="1" type="ORF">ACFQ1E_01385</name>
</gene>
<evidence type="ECO:0000313" key="2">
    <source>
        <dbReference type="Proteomes" id="UP001596977"/>
    </source>
</evidence>
<dbReference type="Proteomes" id="UP001596977">
    <property type="component" value="Unassembled WGS sequence"/>
</dbReference>
<sequence length="42" mass="4102">MSGATPTRTPSAKHSIAAGIASFTITAALILAADTQGIGLFA</sequence>